<accession>A0A2G1QJJ0</accession>
<dbReference type="AlphaFoldDB" id="A0A2G1QJJ0"/>
<dbReference type="InterPro" id="IPR038592">
    <property type="entry name" value="CheD-like_sf"/>
</dbReference>
<dbReference type="EMBL" id="PDVP01000013">
    <property type="protein sequence ID" value="PHP65697.1"/>
    <property type="molecule type" value="Genomic_DNA"/>
</dbReference>
<dbReference type="SUPFAM" id="SSF64438">
    <property type="entry name" value="CNF1/YfiH-like putative cysteine hydrolases"/>
    <property type="match status" value="1"/>
</dbReference>
<reference evidence="4 5" key="1">
    <citation type="submission" date="2017-10" db="EMBL/GenBank/DDBJ databases">
        <title>Sedimentibacterium mangrovi gen. nov., sp. nov., a novel member of family Phyllobacteriacea isolated from mangrove sediment.</title>
        <authorList>
            <person name="Liao H."/>
            <person name="Tian Y."/>
        </authorList>
    </citation>
    <scope>NUCLEOTIDE SEQUENCE [LARGE SCALE GENOMIC DNA]</scope>
    <source>
        <strain evidence="4 5">X9-2-2</strain>
    </source>
</reference>
<dbReference type="GO" id="GO:0006935">
    <property type="term" value="P:chemotaxis"/>
    <property type="evidence" value="ECO:0007669"/>
    <property type="project" value="UniProtKB-UniRule"/>
</dbReference>
<dbReference type="Proteomes" id="UP000221168">
    <property type="component" value="Unassembled WGS sequence"/>
</dbReference>
<dbReference type="OrthoDB" id="9807202at2"/>
<evidence type="ECO:0000256" key="1">
    <source>
        <dbReference type="ARBA" id="ARBA00022500"/>
    </source>
</evidence>
<gene>
    <name evidence="3" type="primary">cheD</name>
    <name evidence="4" type="ORF">CSC94_17770</name>
</gene>
<proteinExistence type="inferred from homology"/>
<comment type="function">
    <text evidence="3">Probably deamidates glutamine residues to glutamate on methyl-accepting chemotaxis receptors (MCPs), playing an important role in chemotaxis.</text>
</comment>
<dbReference type="RefSeq" id="WP_099307724.1">
    <property type="nucleotide sequence ID" value="NZ_PDVP01000013.1"/>
</dbReference>
<dbReference type="CDD" id="cd16352">
    <property type="entry name" value="CheD"/>
    <property type="match status" value="1"/>
</dbReference>
<evidence type="ECO:0000313" key="4">
    <source>
        <dbReference type="EMBL" id="PHP65697.1"/>
    </source>
</evidence>
<evidence type="ECO:0000256" key="3">
    <source>
        <dbReference type="HAMAP-Rule" id="MF_01440"/>
    </source>
</evidence>
<dbReference type="HAMAP" id="MF_01440">
    <property type="entry name" value="CheD"/>
    <property type="match status" value="1"/>
</dbReference>
<name>A0A2G1QJJ0_9HYPH</name>
<protein>
    <recommendedName>
        <fullName evidence="3">Probable chemoreceptor glutamine deamidase CheD</fullName>
        <ecNumber evidence="3">3.5.1.44</ecNumber>
    </recommendedName>
</protein>
<organism evidence="4 5">
    <name type="scientific">Zhengella mangrovi</name>
    <dbReference type="NCBI Taxonomy" id="1982044"/>
    <lineage>
        <taxon>Bacteria</taxon>
        <taxon>Pseudomonadati</taxon>
        <taxon>Pseudomonadota</taxon>
        <taxon>Alphaproteobacteria</taxon>
        <taxon>Hyphomicrobiales</taxon>
        <taxon>Notoacmeibacteraceae</taxon>
        <taxon>Zhengella</taxon>
    </lineage>
</organism>
<dbReference type="PROSITE" id="PS51257">
    <property type="entry name" value="PROKAR_LIPOPROTEIN"/>
    <property type="match status" value="1"/>
</dbReference>
<dbReference type="PANTHER" id="PTHR35147:SF3">
    <property type="entry name" value="CHEMORECEPTOR GLUTAMINE DEAMIDASE CHED 1-RELATED"/>
    <property type="match status" value="1"/>
</dbReference>
<dbReference type="EC" id="3.5.1.44" evidence="3"/>
<sequence length="178" mass="19339">MTLTMNRIIIAQGEHAFSDDPGVVFGAILGSCVATCVYDRALNCGAMNHILLPGGQASAEHDAERRYGAYLMEIMLNDMYKRGSRKRDLVFKVFGGASLFGATRGPGEKNVAFVRQFLEAEGFAIASESLAGTKGRRVEFTPTTGKAMMKFLQGSETIQPVERPLPRQPVCAGEVDLF</sequence>
<comment type="catalytic activity">
    <reaction evidence="3">
        <text>L-glutaminyl-[protein] + H2O = L-glutamyl-[protein] + NH4(+)</text>
        <dbReference type="Rhea" id="RHEA:16441"/>
        <dbReference type="Rhea" id="RHEA-COMP:10207"/>
        <dbReference type="Rhea" id="RHEA-COMP:10208"/>
        <dbReference type="ChEBI" id="CHEBI:15377"/>
        <dbReference type="ChEBI" id="CHEBI:28938"/>
        <dbReference type="ChEBI" id="CHEBI:29973"/>
        <dbReference type="ChEBI" id="CHEBI:30011"/>
        <dbReference type="EC" id="3.5.1.44"/>
    </reaction>
</comment>
<dbReference type="GO" id="GO:0050568">
    <property type="term" value="F:protein-glutamine glutaminase activity"/>
    <property type="evidence" value="ECO:0007669"/>
    <property type="project" value="UniProtKB-UniRule"/>
</dbReference>
<comment type="caution">
    <text evidence="4">The sequence shown here is derived from an EMBL/GenBank/DDBJ whole genome shotgun (WGS) entry which is preliminary data.</text>
</comment>
<keyword evidence="1 3" id="KW-0145">Chemotaxis</keyword>
<dbReference type="InterPro" id="IPR005659">
    <property type="entry name" value="Chemorcpt_Glu_NH3ase_CheD"/>
</dbReference>
<dbReference type="InterPro" id="IPR011324">
    <property type="entry name" value="Cytotoxic_necrot_fac-like_cat"/>
</dbReference>
<comment type="similarity">
    <text evidence="3">Belongs to the CheD family.</text>
</comment>
<dbReference type="PANTHER" id="PTHR35147">
    <property type="entry name" value="CHEMORECEPTOR GLUTAMINE DEAMIDASE CHED-RELATED"/>
    <property type="match status" value="1"/>
</dbReference>
<dbReference type="Pfam" id="PF03975">
    <property type="entry name" value="CheD"/>
    <property type="match status" value="1"/>
</dbReference>
<evidence type="ECO:0000256" key="2">
    <source>
        <dbReference type="ARBA" id="ARBA00022801"/>
    </source>
</evidence>
<keyword evidence="2 3" id="KW-0378">Hydrolase</keyword>
<keyword evidence="5" id="KW-1185">Reference proteome</keyword>
<evidence type="ECO:0000313" key="5">
    <source>
        <dbReference type="Proteomes" id="UP000221168"/>
    </source>
</evidence>
<dbReference type="Gene3D" id="3.30.1330.200">
    <property type="match status" value="1"/>
</dbReference>